<evidence type="ECO:0000313" key="3">
    <source>
        <dbReference type="Proteomes" id="UP000671914"/>
    </source>
</evidence>
<keyword evidence="1" id="KW-0732">Signal</keyword>
<dbReference type="Proteomes" id="UP000671914">
    <property type="component" value="Chromosome"/>
</dbReference>
<accession>A0A975FNP4</accession>
<feature type="chain" id="PRO_5037663003" description="Antigen I/II N-terminal domain-containing protein" evidence="1">
    <location>
        <begin position="29"/>
        <end position="199"/>
    </location>
</feature>
<organism evidence="2 3">
    <name type="scientific">Agromyces archimandritae</name>
    <dbReference type="NCBI Taxonomy" id="2781962"/>
    <lineage>
        <taxon>Bacteria</taxon>
        <taxon>Bacillati</taxon>
        <taxon>Actinomycetota</taxon>
        <taxon>Actinomycetes</taxon>
        <taxon>Micrococcales</taxon>
        <taxon>Microbacteriaceae</taxon>
        <taxon>Agromyces</taxon>
    </lineage>
</organism>
<dbReference type="PROSITE" id="PS51257">
    <property type="entry name" value="PROKAR_LIPOPROTEIN"/>
    <property type="match status" value="1"/>
</dbReference>
<dbReference type="AlphaFoldDB" id="A0A975FNP4"/>
<sequence>MKTIRTSVLPFAVLVPLVLGGCAGPAVDAGGPSSTAGVEVEEKLLTVDVRIARSLVDPDDSMTDEEIEASAKEDGVKAVVDGDAVVYTMTRAEQQKMLDEFRENAEASADELVADDSNSVTGVDFDDSMTSFEVSVDAGRYGSLEALLALGFYIQGALYQQFDGVPQDDIDVTVDFVDDATGEVLDSGSYQEMRANLEE</sequence>
<gene>
    <name evidence="2" type="ORF">G127AT_13995</name>
</gene>
<keyword evidence="3" id="KW-1185">Reference proteome</keyword>
<name>A0A975FNP4_9MICO</name>
<dbReference type="RefSeq" id="WP_210897886.1">
    <property type="nucleotide sequence ID" value="NZ_CP071696.1"/>
</dbReference>
<evidence type="ECO:0000313" key="2">
    <source>
        <dbReference type="EMBL" id="QTX04366.1"/>
    </source>
</evidence>
<dbReference type="EMBL" id="CP071696">
    <property type="protein sequence ID" value="QTX04366.1"/>
    <property type="molecule type" value="Genomic_DNA"/>
</dbReference>
<reference evidence="2" key="1">
    <citation type="submission" date="2021-03" db="EMBL/GenBank/DDBJ databases">
        <title>Agromyces archimandritus sp. nov., isolated from the cockroach Archimandrita tessellata.</title>
        <authorList>
            <person name="Guzman J."/>
            <person name="Ortuzar M."/>
            <person name="Poehlein A."/>
            <person name="Daniel R."/>
            <person name="Trujillo M."/>
            <person name="Vilcinskas A."/>
        </authorList>
    </citation>
    <scope>NUCLEOTIDE SEQUENCE</scope>
    <source>
        <strain evidence="2">G127AT</strain>
    </source>
</reference>
<feature type="signal peptide" evidence="1">
    <location>
        <begin position="1"/>
        <end position="28"/>
    </location>
</feature>
<protein>
    <recommendedName>
        <fullName evidence="4">Antigen I/II N-terminal domain-containing protein</fullName>
    </recommendedName>
</protein>
<evidence type="ECO:0000256" key="1">
    <source>
        <dbReference type="SAM" id="SignalP"/>
    </source>
</evidence>
<dbReference type="KEGG" id="aarc:G127AT_13995"/>
<proteinExistence type="predicted"/>
<evidence type="ECO:0008006" key="4">
    <source>
        <dbReference type="Google" id="ProtNLM"/>
    </source>
</evidence>